<dbReference type="Proteomes" id="UP000477083">
    <property type="component" value="Unassembled WGS sequence"/>
</dbReference>
<keyword evidence="4" id="KW-1185">Reference proteome</keyword>
<name>A0A6L8VP91_9RHOB</name>
<keyword evidence="1" id="KW-0812">Transmembrane</keyword>
<keyword evidence="1" id="KW-1133">Transmembrane helix</keyword>
<accession>A0A6L8VP91</accession>
<evidence type="ECO:0000256" key="1">
    <source>
        <dbReference type="SAM" id="Phobius"/>
    </source>
</evidence>
<evidence type="ECO:0000259" key="2">
    <source>
        <dbReference type="Pfam" id="PF07331"/>
    </source>
</evidence>
<evidence type="ECO:0000313" key="4">
    <source>
        <dbReference type="Proteomes" id="UP000477083"/>
    </source>
</evidence>
<dbReference type="AlphaFoldDB" id="A0A6L8VP91"/>
<gene>
    <name evidence="3" type="ORF">GS660_17850</name>
</gene>
<protein>
    <submittedName>
        <fullName evidence="3">Tripartite tricarboxylate transporter TctB family protein</fullName>
    </submittedName>
</protein>
<dbReference type="RefSeq" id="WP_161348344.1">
    <property type="nucleotide sequence ID" value="NZ_BMGW01000013.1"/>
</dbReference>
<dbReference type="OrthoDB" id="5186924at2"/>
<dbReference type="InterPro" id="IPR009936">
    <property type="entry name" value="DUF1468"/>
</dbReference>
<organism evidence="3 4">
    <name type="scientific">Frigidibacter albus</name>
    <dbReference type="NCBI Taxonomy" id="1465486"/>
    <lineage>
        <taxon>Bacteria</taxon>
        <taxon>Pseudomonadati</taxon>
        <taxon>Pseudomonadota</taxon>
        <taxon>Alphaproteobacteria</taxon>
        <taxon>Rhodobacterales</taxon>
        <taxon>Paracoccaceae</taxon>
        <taxon>Frigidibacter</taxon>
    </lineage>
</organism>
<comment type="caution">
    <text evidence="3">The sequence shown here is derived from an EMBL/GenBank/DDBJ whole genome shotgun (WGS) entry which is preliminary data.</text>
</comment>
<feature type="transmembrane region" description="Helical" evidence="1">
    <location>
        <begin position="113"/>
        <end position="134"/>
    </location>
</feature>
<dbReference type="EMBL" id="WWNR01000013">
    <property type="protein sequence ID" value="MZQ90960.1"/>
    <property type="molecule type" value="Genomic_DNA"/>
</dbReference>
<keyword evidence="1" id="KW-0472">Membrane</keyword>
<feature type="transmembrane region" description="Helical" evidence="1">
    <location>
        <begin position="37"/>
        <end position="59"/>
    </location>
</feature>
<feature type="domain" description="DUF1468" evidence="2">
    <location>
        <begin position="9"/>
        <end position="133"/>
    </location>
</feature>
<sequence length="148" mass="15451">MKDLLSGGFFCGVAILYGSISLRDLPVGQIFNMGPGFFPLVLCGLLMLIGGTLVLRSLFAQQSEAFEPVPWRAIALVSLGIVVFALLLDPLGLLLAVFFATLVSSFAARKARLLPSILAAAAIAVFCVGVFVLGAQMQAPVFGSVFGG</sequence>
<dbReference type="Pfam" id="PF07331">
    <property type="entry name" value="TctB"/>
    <property type="match status" value="1"/>
</dbReference>
<feature type="transmembrane region" description="Helical" evidence="1">
    <location>
        <begin position="71"/>
        <end position="101"/>
    </location>
</feature>
<reference evidence="3 4" key="1">
    <citation type="submission" date="2020-01" db="EMBL/GenBank/DDBJ databases">
        <title>Frigidibacter albus SP32T (=CGMCC 1.13995T).</title>
        <authorList>
            <person name="Liao X."/>
        </authorList>
    </citation>
    <scope>NUCLEOTIDE SEQUENCE [LARGE SCALE GENOMIC DNA]</scope>
    <source>
        <strain evidence="3 4">SP32</strain>
    </source>
</reference>
<evidence type="ECO:0000313" key="3">
    <source>
        <dbReference type="EMBL" id="MZQ90960.1"/>
    </source>
</evidence>
<proteinExistence type="predicted"/>